<feature type="compositionally biased region" description="Low complexity" evidence="7">
    <location>
        <begin position="49"/>
        <end position="61"/>
    </location>
</feature>
<comment type="caution">
    <text evidence="8">The sequence shown here is derived from an EMBL/GenBank/DDBJ whole genome shotgun (WGS) entry which is preliminary data.</text>
</comment>
<accession>A0A7K9IJX2</accession>
<evidence type="ECO:0000256" key="7">
    <source>
        <dbReference type="SAM" id="MobiDB-lite"/>
    </source>
</evidence>
<feature type="compositionally biased region" description="Pro residues" evidence="7">
    <location>
        <begin position="1"/>
        <end position="13"/>
    </location>
</feature>
<feature type="region of interest" description="Disordered" evidence="7">
    <location>
        <begin position="32"/>
        <end position="82"/>
    </location>
</feature>
<evidence type="ECO:0000256" key="2">
    <source>
        <dbReference type="ARBA" id="ARBA00006967"/>
    </source>
</evidence>
<dbReference type="GO" id="GO:0003713">
    <property type="term" value="F:transcription coactivator activity"/>
    <property type="evidence" value="ECO:0007669"/>
    <property type="project" value="TreeGrafter"/>
</dbReference>
<gene>
    <name evidence="8" type="primary">Cited1</name>
    <name evidence="8" type="ORF">MYIHEB_R15565</name>
</gene>
<organism evidence="8 9">
    <name type="scientific">Myiagra hebetior</name>
    <dbReference type="NCBI Taxonomy" id="381031"/>
    <lineage>
        <taxon>Eukaryota</taxon>
        <taxon>Metazoa</taxon>
        <taxon>Chordata</taxon>
        <taxon>Craniata</taxon>
        <taxon>Vertebrata</taxon>
        <taxon>Euteleostomi</taxon>
        <taxon>Archelosauria</taxon>
        <taxon>Archosauria</taxon>
        <taxon>Dinosauria</taxon>
        <taxon>Saurischia</taxon>
        <taxon>Theropoda</taxon>
        <taxon>Coelurosauria</taxon>
        <taxon>Aves</taxon>
        <taxon>Neognathae</taxon>
        <taxon>Neoaves</taxon>
        <taxon>Telluraves</taxon>
        <taxon>Australaves</taxon>
        <taxon>Passeriformes</taxon>
        <taxon>Corvoidea</taxon>
        <taxon>Monarchidae</taxon>
        <taxon>Myiagra</taxon>
    </lineage>
</organism>
<keyword evidence="9" id="KW-1185">Reference proteome</keyword>
<dbReference type="Pfam" id="PF04487">
    <property type="entry name" value="CITED"/>
    <property type="match status" value="1"/>
</dbReference>
<evidence type="ECO:0000313" key="9">
    <source>
        <dbReference type="Proteomes" id="UP000534930"/>
    </source>
</evidence>
<feature type="region of interest" description="Disordered" evidence="7">
    <location>
        <begin position="1"/>
        <end position="20"/>
    </location>
</feature>
<feature type="non-terminal residue" evidence="8">
    <location>
        <position position="120"/>
    </location>
</feature>
<dbReference type="Proteomes" id="UP000534930">
    <property type="component" value="Unassembled WGS sequence"/>
</dbReference>
<comment type="similarity">
    <text evidence="2">Belongs to the CITED family.</text>
</comment>
<dbReference type="GO" id="GO:0005634">
    <property type="term" value="C:nucleus"/>
    <property type="evidence" value="ECO:0007669"/>
    <property type="project" value="UniProtKB-SubCell"/>
</dbReference>
<dbReference type="AlphaFoldDB" id="A0A7K9IJX2"/>
<evidence type="ECO:0000256" key="5">
    <source>
        <dbReference type="ARBA" id="ARBA00023163"/>
    </source>
</evidence>
<evidence type="ECO:0000256" key="1">
    <source>
        <dbReference type="ARBA" id="ARBA00004123"/>
    </source>
</evidence>
<comment type="subcellular location">
    <subcellularLocation>
        <location evidence="1">Nucleus</location>
    </subcellularLocation>
</comment>
<keyword evidence="5" id="KW-0804">Transcription</keyword>
<reference evidence="8 9" key="1">
    <citation type="submission" date="2019-09" db="EMBL/GenBank/DDBJ databases">
        <title>Bird 10,000 Genomes (B10K) Project - Family phase.</title>
        <authorList>
            <person name="Zhang G."/>
        </authorList>
    </citation>
    <scope>NUCLEOTIDE SEQUENCE [LARGE SCALE GENOMIC DNA]</scope>
    <source>
        <strain evidence="8">B10K-DU-001-33</strain>
        <tissue evidence="8">Muscle</tissue>
    </source>
</reference>
<dbReference type="Gene3D" id="6.10.140.2200">
    <property type="match status" value="1"/>
</dbReference>
<protein>
    <submittedName>
        <fullName evidence="8">CITE1 protein</fullName>
    </submittedName>
</protein>
<feature type="non-terminal residue" evidence="8">
    <location>
        <position position="1"/>
    </location>
</feature>
<evidence type="ECO:0000256" key="3">
    <source>
        <dbReference type="ARBA" id="ARBA00023015"/>
    </source>
</evidence>
<dbReference type="EMBL" id="VWZQ01002900">
    <property type="protein sequence ID" value="NXH26473.1"/>
    <property type="molecule type" value="Genomic_DNA"/>
</dbReference>
<evidence type="ECO:0000256" key="6">
    <source>
        <dbReference type="ARBA" id="ARBA00023242"/>
    </source>
</evidence>
<dbReference type="InterPro" id="IPR007576">
    <property type="entry name" value="CITED"/>
</dbReference>
<dbReference type="PANTHER" id="PTHR17045">
    <property type="entry name" value="MELANOCYTE SPECIFIC GENE RELATED CITED"/>
    <property type="match status" value="1"/>
</dbReference>
<dbReference type="PANTHER" id="PTHR17045:SF6">
    <property type="entry name" value="CBP_P300-INTERACTING TRANSACTIVATOR 1"/>
    <property type="match status" value="1"/>
</dbReference>
<sequence length="120" mass="12506">MPAAGTPPAPGPCGPAAGPNLLASLRLQKLHVQNRAAGRPRSPAEPRGARLAARLGLGDAAAGRREPPPPGRRPQPHRLGPGDKVLRALLVELGLNRADDLPEPWLGHHELDSPWALPAG</sequence>
<evidence type="ECO:0000313" key="8">
    <source>
        <dbReference type="EMBL" id="NXH26473.1"/>
    </source>
</evidence>
<keyword evidence="6" id="KW-0539">Nucleus</keyword>
<name>A0A7K9IJX2_9CORV</name>
<keyword evidence="3" id="KW-0805">Transcription regulation</keyword>
<feature type="region of interest" description="Disordered" evidence="7">
    <location>
        <begin position="99"/>
        <end position="120"/>
    </location>
</feature>
<keyword evidence="4" id="KW-0010">Activator</keyword>
<evidence type="ECO:0000256" key="4">
    <source>
        <dbReference type="ARBA" id="ARBA00023159"/>
    </source>
</evidence>
<proteinExistence type="inferred from homology"/>